<evidence type="ECO:0000313" key="3">
    <source>
        <dbReference type="Proteomes" id="UP001147760"/>
    </source>
</evidence>
<dbReference type="EMBL" id="JAPWDO010000001">
    <property type="protein sequence ID" value="KAJ5486211.1"/>
    <property type="molecule type" value="Genomic_DNA"/>
</dbReference>
<organism evidence="2 3">
    <name type="scientific">Penicillium desertorum</name>
    <dbReference type="NCBI Taxonomy" id="1303715"/>
    <lineage>
        <taxon>Eukaryota</taxon>
        <taxon>Fungi</taxon>
        <taxon>Dikarya</taxon>
        <taxon>Ascomycota</taxon>
        <taxon>Pezizomycotina</taxon>
        <taxon>Eurotiomycetes</taxon>
        <taxon>Eurotiomycetidae</taxon>
        <taxon>Eurotiales</taxon>
        <taxon>Aspergillaceae</taxon>
        <taxon>Penicillium</taxon>
    </lineage>
</organism>
<evidence type="ECO:0000313" key="2">
    <source>
        <dbReference type="EMBL" id="KAJ5486211.1"/>
    </source>
</evidence>
<reference evidence="2" key="1">
    <citation type="submission" date="2022-12" db="EMBL/GenBank/DDBJ databases">
        <authorList>
            <person name="Petersen C."/>
        </authorList>
    </citation>
    <scope>NUCLEOTIDE SEQUENCE</scope>
    <source>
        <strain evidence="2">IBT 17660</strain>
    </source>
</reference>
<keyword evidence="1" id="KW-0732">Signal</keyword>
<accession>A0A9X0BVS8</accession>
<protein>
    <recommendedName>
        <fullName evidence="4">Secreted protein</fullName>
    </recommendedName>
</protein>
<gene>
    <name evidence="2" type="ORF">N7530_000511</name>
</gene>
<feature type="chain" id="PRO_5040860197" description="Secreted protein" evidence="1">
    <location>
        <begin position="17"/>
        <end position="88"/>
    </location>
</feature>
<comment type="caution">
    <text evidence="2">The sequence shown here is derived from an EMBL/GenBank/DDBJ whole genome shotgun (WGS) entry which is preliminary data.</text>
</comment>
<dbReference type="AlphaFoldDB" id="A0A9X0BVS8"/>
<dbReference type="Proteomes" id="UP001147760">
    <property type="component" value="Unassembled WGS sequence"/>
</dbReference>
<proteinExistence type="predicted"/>
<feature type="signal peptide" evidence="1">
    <location>
        <begin position="1"/>
        <end position="16"/>
    </location>
</feature>
<name>A0A9X0BVS8_9EURO</name>
<evidence type="ECO:0008006" key="4">
    <source>
        <dbReference type="Google" id="ProtNLM"/>
    </source>
</evidence>
<evidence type="ECO:0000256" key="1">
    <source>
        <dbReference type="SAM" id="SignalP"/>
    </source>
</evidence>
<keyword evidence="3" id="KW-1185">Reference proteome</keyword>
<reference evidence="2" key="2">
    <citation type="journal article" date="2023" name="IMA Fungus">
        <title>Comparative genomic study of the Penicillium genus elucidates a diverse pangenome and 15 lateral gene transfer events.</title>
        <authorList>
            <person name="Petersen C."/>
            <person name="Sorensen T."/>
            <person name="Nielsen M.R."/>
            <person name="Sondergaard T.E."/>
            <person name="Sorensen J.L."/>
            <person name="Fitzpatrick D.A."/>
            <person name="Frisvad J.C."/>
            <person name="Nielsen K.L."/>
        </authorList>
    </citation>
    <scope>NUCLEOTIDE SEQUENCE</scope>
    <source>
        <strain evidence="2">IBT 17660</strain>
    </source>
</reference>
<sequence length="88" mass="9632">MRFLGILSLLVVVAYAMPIEEAPPGPGAPPVYITEFYRNVGYFNAHTSHRLIAFRTFGSMSVLQAVPRHVPGREILGCAVHPAVKEAK</sequence>